<dbReference type="PANTHER" id="PTHR39515">
    <property type="entry name" value="CONSERVED PROTEIN"/>
    <property type="match status" value="1"/>
</dbReference>
<organism evidence="3 4">
    <name type="scientific">Agromyces larvae</name>
    <dbReference type="NCBI Taxonomy" id="2929802"/>
    <lineage>
        <taxon>Bacteria</taxon>
        <taxon>Bacillati</taxon>
        <taxon>Actinomycetota</taxon>
        <taxon>Actinomycetes</taxon>
        <taxon>Micrococcales</taxon>
        <taxon>Microbacteriaceae</taxon>
        <taxon>Agromyces</taxon>
    </lineage>
</organism>
<dbReference type="InterPro" id="IPR036388">
    <property type="entry name" value="WH-like_DNA-bd_sf"/>
</dbReference>
<evidence type="ECO:0000313" key="4">
    <source>
        <dbReference type="Proteomes" id="UP000832097"/>
    </source>
</evidence>
<dbReference type="Gene3D" id="1.10.287.100">
    <property type="match status" value="1"/>
</dbReference>
<dbReference type="Pfam" id="PF12802">
    <property type="entry name" value="MarR_2"/>
    <property type="match status" value="1"/>
</dbReference>
<evidence type="ECO:0000313" key="3">
    <source>
        <dbReference type="EMBL" id="UOE44068.1"/>
    </source>
</evidence>
<gene>
    <name evidence="3" type="ORF">MTO99_18235</name>
</gene>
<dbReference type="InterPro" id="IPR036390">
    <property type="entry name" value="WH_DNA-bd_sf"/>
</dbReference>
<dbReference type="Gene3D" id="1.10.10.10">
    <property type="entry name" value="Winged helix-like DNA-binding domain superfamily/Winged helix DNA-binding domain"/>
    <property type="match status" value="1"/>
</dbReference>
<dbReference type="SUPFAM" id="SSF46785">
    <property type="entry name" value="Winged helix' DNA-binding domain"/>
    <property type="match status" value="1"/>
</dbReference>
<dbReference type="InterPro" id="IPR052526">
    <property type="entry name" value="HTH-type_Bedaq_tolerance"/>
</dbReference>
<feature type="region of interest" description="Disordered" evidence="1">
    <location>
        <begin position="72"/>
        <end position="91"/>
    </location>
</feature>
<name>A0ABY4C267_9MICO</name>
<dbReference type="SMART" id="SM00347">
    <property type="entry name" value="HTH_MARR"/>
    <property type="match status" value="1"/>
</dbReference>
<dbReference type="InterPro" id="IPR000835">
    <property type="entry name" value="HTH_MarR-typ"/>
</dbReference>
<proteinExistence type="predicted"/>
<dbReference type="RefSeq" id="WP_243555597.1">
    <property type="nucleotide sequence ID" value="NZ_CP094528.1"/>
</dbReference>
<feature type="domain" description="HTH marR-type" evidence="2">
    <location>
        <begin position="1"/>
        <end position="141"/>
    </location>
</feature>
<accession>A0ABY4C267</accession>
<dbReference type="Proteomes" id="UP000832097">
    <property type="component" value="Chromosome"/>
</dbReference>
<evidence type="ECO:0000256" key="1">
    <source>
        <dbReference type="SAM" id="MobiDB-lite"/>
    </source>
</evidence>
<evidence type="ECO:0000259" key="2">
    <source>
        <dbReference type="PROSITE" id="PS50995"/>
    </source>
</evidence>
<sequence length="142" mass="15115">MEPDAGRTAADLRLAVGRLVRRARRETATLPPSQMAVLGRLDRDGPQTVAALAAAERVSHQSMTRLVGGLIDDGLATPLSPPPGADRRRKPLGLTEAGSAALREQRSVRSSHLARAIEARLSPAEHRALAAAIPLLERLAEE</sequence>
<dbReference type="EMBL" id="CP094528">
    <property type="protein sequence ID" value="UOE44068.1"/>
    <property type="molecule type" value="Genomic_DNA"/>
</dbReference>
<protein>
    <submittedName>
        <fullName evidence="3">MarR family transcriptional regulator</fullName>
    </submittedName>
</protein>
<dbReference type="PROSITE" id="PS50995">
    <property type="entry name" value="HTH_MARR_2"/>
    <property type="match status" value="1"/>
</dbReference>
<dbReference type="PANTHER" id="PTHR39515:SF2">
    <property type="entry name" value="HTH-TYPE TRANSCRIPTIONAL REGULATOR RV0880"/>
    <property type="match status" value="1"/>
</dbReference>
<reference evidence="3 4" key="1">
    <citation type="submission" date="2022-03" db="EMBL/GenBank/DDBJ databases">
        <title>Mucilaginibacter sp. isolated from the gut of Protaetia brevitarsis seulensis larvae.</title>
        <authorList>
            <person name="Won M."/>
            <person name="Kim S.-J."/>
            <person name="Kwon S.-W."/>
        </authorList>
    </citation>
    <scope>NUCLEOTIDE SEQUENCE [LARGE SCALE GENOMIC DNA]</scope>
    <source>
        <strain evidence="3 4">CFWR-12</strain>
    </source>
</reference>
<keyword evidence="4" id="KW-1185">Reference proteome</keyword>